<proteinExistence type="inferred from homology"/>
<keyword evidence="5" id="KW-0520">NAD</keyword>
<dbReference type="AlphaFoldDB" id="A0A433SUF7"/>
<feature type="binding site" evidence="7">
    <location>
        <position position="267"/>
    </location>
    <ligand>
        <name>Zn(2+)</name>
        <dbReference type="ChEBI" id="CHEBI:29105"/>
    </ligand>
</feature>
<dbReference type="GO" id="GO:0005634">
    <property type="term" value="C:nucleus"/>
    <property type="evidence" value="ECO:0007669"/>
    <property type="project" value="TreeGrafter"/>
</dbReference>
<feature type="binding site" evidence="7">
    <location>
        <position position="270"/>
    </location>
    <ligand>
        <name>Zn(2+)</name>
        <dbReference type="ChEBI" id="CHEBI:29105"/>
    </ligand>
</feature>
<dbReference type="PROSITE" id="PS50305">
    <property type="entry name" value="SIRTUIN"/>
    <property type="match status" value="1"/>
</dbReference>
<dbReference type="EMBL" id="RQTK01001003">
    <property type="protein sequence ID" value="RUS72897.1"/>
    <property type="molecule type" value="Genomic_DNA"/>
</dbReference>
<dbReference type="PANTHER" id="PTHR11085:SF12">
    <property type="entry name" value="NAD-DEPENDENT PROTEIN DEACYLASE SIRTUIN-6"/>
    <property type="match status" value="1"/>
</dbReference>
<dbReference type="PANTHER" id="PTHR11085">
    <property type="entry name" value="NAD-DEPENDENT PROTEIN DEACYLASE SIRTUIN-5, MITOCHONDRIAL-RELATED"/>
    <property type="match status" value="1"/>
</dbReference>
<keyword evidence="11" id="KW-1185">Reference proteome</keyword>
<feature type="compositionally biased region" description="Basic and acidic residues" evidence="8">
    <location>
        <begin position="140"/>
        <end position="155"/>
    </location>
</feature>
<name>A0A433SUF7_ELYCH</name>
<evidence type="ECO:0000256" key="1">
    <source>
        <dbReference type="ARBA" id="ARBA00012928"/>
    </source>
</evidence>
<dbReference type="Proteomes" id="UP000271974">
    <property type="component" value="Unassembled WGS sequence"/>
</dbReference>
<evidence type="ECO:0000256" key="5">
    <source>
        <dbReference type="ARBA" id="ARBA00023027"/>
    </source>
</evidence>
<evidence type="ECO:0000259" key="9">
    <source>
        <dbReference type="PROSITE" id="PS50305"/>
    </source>
</evidence>
<feature type="domain" description="Deacetylase sirtuin-type" evidence="9">
    <location>
        <begin position="103"/>
        <end position="431"/>
    </location>
</feature>
<dbReference type="InterPro" id="IPR029035">
    <property type="entry name" value="DHS-like_NAD/FAD-binding_dom"/>
</dbReference>
<evidence type="ECO:0000256" key="7">
    <source>
        <dbReference type="PROSITE-ProRule" id="PRU00236"/>
    </source>
</evidence>
<dbReference type="InterPro" id="IPR050134">
    <property type="entry name" value="NAD-dep_sirtuin_deacylases"/>
</dbReference>
<evidence type="ECO:0000256" key="2">
    <source>
        <dbReference type="ARBA" id="ARBA00022679"/>
    </source>
</evidence>
<comment type="similarity">
    <text evidence="6">Belongs to the sirtuin family. Class IV subfamily.</text>
</comment>
<dbReference type="GO" id="GO:0070403">
    <property type="term" value="F:NAD+ binding"/>
    <property type="evidence" value="ECO:0007669"/>
    <property type="project" value="InterPro"/>
</dbReference>
<reference evidence="10 11" key="1">
    <citation type="submission" date="2019-01" db="EMBL/GenBank/DDBJ databases">
        <title>A draft genome assembly of the solar-powered sea slug Elysia chlorotica.</title>
        <authorList>
            <person name="Cai H."/>
            <person name="Li Q."/>
            <person name="Fang X."/>
            <person name="Li J."/>
            <person name="Curtis N.E."/>
            <person name="Altenburger A."/>
            <person name="Shibata T."/>
            <person name="Feng M."/>
            <person name="Maeda T."/>
            <person name="Schwartz J.A."/>
            <person name="Shigenobu S."/>
            <person name="Lundholm N."/>
            <person name="Nishiyama T."/>
            <person name="Yang H."/>
            <person name="Hasebe M."/>
            <person name="Li S."/>
            <person name="Pierce S.K."/>
            <person name="Wang J."/>
        </authorList>
    </citation>
    <scope>NUCLEOTIDE SEQUENCE [LARGE SCALE GENOMIC DNA]</scope>
    <source>
        <strain evidence="10">EC2010</strain>
        <tissue evidence="10">Whole organism of an adult</tissue>
    </source>
</reference>
<evidence type="ECO:0000313" key="10">
    <source>
        <dbReference type="EMBL" id="RUS72897.1"/>
    </source>
</evidence>
<accession>A0A433SUF7</accession>
<evidence type="ECO:0000256" key="4">
    <source>
        <dbReference type="ARBA" id="ARBA00022833"/>
    </source>
</evidence>
<dbReference type="OrthoDB" id="2919105at2759"/>
<evidence type="ECO:0000256" key="6">
    <source>
        <dbReference type="ARBA" id="ARBA00038170"/>
    </source>
</evidence>
<organism evidence="10 11">
    <name type="scientific">Elysia chlorotica</name>
    <name type="common">Eastern emerald elysia</name>
    <name type="synonym">Sea slug</name>
    <dbReference type="NCBI Taxonomy" id="188477"/>
    <lineage>
        <taxon>Eukaryota</taxon>
        <taxon>Metazoa</taxon>
        <taxon>Spiralia</taxon>
        <taxon>Lophotrochozoa</taxon>
        <taxon>Mollusca</taxon>
        <taxon>Gastropoda</taxon>
        <taxon>Heterobranchia</taxon>
        <taxon>Euthyneura</taxon>
        <taxon>Panpulmonata</taxon>
        <taxon>Sacoglossa</taxon>
        <taxon>Placobranchoidea</taxon>
        <taxon>Plakobranchidae</taxon>
        <taxon>Elysia</taxon>
    </lineage>
</organism>
<dbReference type="STRING" id="188477.A0A433SUF7"/>
<dbReference type="Gene3D" id="3.40.50.1220">
    <property type="entry name" value="TPP-binding domain"/>
    <property type="match status" value="1"/>
</dbReference>
<keyword evidence="2" id="KW-0808">Transferase</keyword>
<protein>
    <recommendedName>
        <fullName evidence="1">protein acetyllysine N-acetyltransferase</fullName>
        <ecNumber evidence="1">2.3.1.286</ecNumber>
    </recommendedName>
</protein>
<feature type="region of interest" description="Disordered" evidence="8">
    <location>
        <begin position="140"/>
        <end position="210"/>
    </location>
</feature>
<keyword evidence="3 7" id="KW-0479">Metal-binding</keyword>
<dbReference type="InterPro" id="IPR003000">
    <property type="entry name" value="Sirtuin"/>
</dbReference>
<keyword evidence="4 7" id="KW-0862">Zinc</keyword>
<dbReference type="GO" id="GO:0046872">
    <property type="term" value="F:metal ion binding"/>
    <property type="evidence" value="ECO:0007669"/>
    <property type="project" value="UniProtKB-KW"/>
</dbReference>
<dbReference type="InterPro" id="IPR026590">
    <property type="entry name" value="Ssirtuin_cat_dom"/>
</dbReference>
<feature type="active site" description="Proton acceptor" evidence="7">
    <location>
        <position position="259"/>
    </location>
</feature>
<feature type="compositionally biased region" description="Polar residues" evidence="8">
    <location>
        <begin position="158"/>
        <end position="167"/>
    </location>
</feature>
<feature type="compositionally biased region" description="Basic and acidic residues" evidence="8">
    <location>
        <begin position="192"/>
        <end position="201"/>
    </location>
</feature>
<gene>
    <name evidence="10" type="ORF">EGW08_019342</name>
</gene>
<feature type="binding site" evidence="7">
    <location>
        <position position="327"/>
    </location>
    <ligand>
        <name>Zn(2+)</name>
        <dbReference type="ChEBI" id="CHEBI:29105"/>
    </ligand>
</feature>
<dbReference type="Pfam" id="PF02146">
    <property type="entry name" value="SIR2"/>
    <property type="match status" value="1"/>
</dbReference>
<evidence type="ECO:0000256" key="8">
    <source>
        <dbReference type="SAM" id="MobiDB-lite"/>
    </source>
</evidence>
<evidence type="ECO:0000313" key="11">
    <source>
        <dbReference type="Proteomes" id="UP000271974"/>
    </source>
</evidence>
<dbReference type="Gene3D" id="2.20.28.200">
    <property type="match status" value="1"/>
</dbReference>
<feature type="binding site" evidence="7">
    <location>
        <position position="322"/>
    </location>
    <ligand>
        <name>Zn(2+)</name>
        <dbReference type="ChEBI" id="CHEBI:29105"/>
    </ligand>
</feature>
<dbReference type="GO" id="GO:0003714">
    <property type="term" value="F:transcription corepressor activity"/>
    <property type="evidence" value="ECO:0007669"/>
    <property type="project" value="TreeGrafter"/>
</dbReference>
<comment type="caution">
    <text evidence="10">The sequence shown here is derived from an EMBL/GenBank/DDBJ whole genome shotgun (WGS) entry which is preliminary data.</text>
</comment>
<sequence length="454" mass="51832">MKCCLKTCSYAGLDLSCRRVEVKSALPKGGIYKFRDCLAVNWKENGEAIFHYDCWEHVLLASQRRKRKTMQLDRSLEPLSIQMECEKEMVLGASETAEIFDSMASVVQAAARIAKLIKSSKHCVVFTGAGISTSAGLGDYRGKEGKWTEQDREAVTIKSDSAPLQHTQNDHGESSSKNRRYHFRDTSTFSKEIPEEPKNPDQEEETEEEVEYEALRPTFTHEAIQWMVEENYVKHVVSQNCDGLHRLSGIPQSKISELHGNVFIESCEKCGARYERSFYVCDDIADIYLEELEDHGKTDVIPPKFMFKCRKCGLSHRTGRKCEKKSCNGYLKDTIINFKDHLEENILDTAFTAARACDLMICLGTTLTVNPAAGIVDLIKRPHRIVICNRQPTKRDRVCIGKDKNGYELGARVYADCDILMKQVMMCLLEDDLDKFESRIFNKKKEYDDLRKLP</sequence>
<dbReference type="SUPFAM" id="SSF52467">
    <property type="entry name" value="DHS-like NAD/FAD-binding domain"/>
    <property type="match status" value="1"/>
</dbReference>
<dbReference type="GO" id="GO:0000122">
    <property type="term" value="P:negative regulation of transcription by RNA polymerase II"/>
    <property type="evidence" value="ECO:0007669"/>
    <property type="project" value="TreeGrafter"/>
</dbReference>
<dbReference type="GO" id="GO:0017136">
    <property type="term" value="F:histone deacetylase activity, NAD-dependent"/>
    <property type="evidence" value="ECO:0007669"/>
    <property type="project" value="TreeGrafter"/>
</dbReference>
<dbReference type="EC" id="2.3.1.286" evidence="1"/>
<evidence type="ECO:0000256" key="3">
    <source>
        <dbReference type="ARBA" id="ARBA00022723"/>
    </source>
</evidence>